<protein>
    <submittedName>
        <fullName evidence="2">Uncharacterized protein</fullName>
    </submittedName>
</protein>
<dbReference type="AlphaFoldDB" id="A0A0J8RFP2"/>
<evidence type="ECO:0000313" key="2">
    <source>
        <dbReference type="EMBL" id="KMU83436.1"/>
    </source>
</evidence>
<dbReference type="STRING" id="396776.A0A0J8RFP2"/>
<feature type="compositionally biased region" description="Basic residues" evidence="1">
    <location>
        <begin position="15"/>
        <end position="28"/>
    </location>
</feature>
<evidence type="ECO:0000313" key="3">
    <source>
        <dbReference type="Proteomes" id="UP000054563"/>
    </source>
</evidence>
<sequence>MKGIHETLRRRRNSLRERFSHRRQRSSSRSHETESSWRETGAPKLLLTANALYFDHTLFQDFREEGYDIAYLPHAAPPKQYKEQLQRFADVLEEEDRYAIVDTDSSFMDSLWGSRFGCPRCLHVANAETMRCRRILSYHHSSCRLWLPIFSKLPNSSRRVAALLW</sequence>
<reference evidence="3" key="1">
    <citation type="journal article" date="2010" name="Genome Res.">
        <title>Population genomic sequencing of Coccidioides fungi reveals recent hybridization and transposon control.</title>
        <authorList>
            <person name="Neafsey D.E."/>
            <person name="Barker B.M."/>
            <person name="Sharpton T.J."/>
            <person name="Stajich J.E."/>
            <person name="Park D.J."/>
            <person name="Whiston E."/>
            <person name="Hung C.-Y."/>
            <person name="McMahan C."/>
            <person name="White J."/>
            <person name="Sykes S."/>
            <person name="Heiman D."/>
            <person name="Young S."/>
            <person name="Zeng Q."/>
            <person name="Abouelleil A."/>
            <person name="Aftuck L."/>
            <person name="Bessette D."/>
            <person name="Brown A."/>
            <person name="FitzGerald M."/>
            <person name="Lui A."/>
            <person name="Macdonald J.P."/>
            <person name="Priest M."/>
            <person name="Orbach M.J."/>
            <person name="Galgiani J.N."/>
            <person name="Kirkland T.N."/>
            <person name="Cole G.T."/>
            <person name="Birren B.W."/>
            <person name="Henn M.R."/>
            <person name="Taylor J.W."/>
            <person name="Rounsley S.D."/>
        </authorList>
    </citation>
    <scope>NUCLEOTIDE SEQUENCE [LARGE SCALE GENOMIC DNA]</scope>
    <source>
        <strain evidence="3">H538.4</strain>
    </source>
</reference>
<dbReference type="EMBL" id="DS016983">
    <property type="protein sequence ID" value="KMU83436.1"/>
    <property type="molecule type" value="Genomic_DNA"/>
</dbReference>
<dbReference type="Proteomes" id="UP000054563">
    <property type="component" value="Unassembled WGS sequence"/>
</dbReference>
<dbReference type="eggNOG" id="ENOG502RYJ9">
    <property type="taxonomic scope" value="Eukaryota"/>
</dbReference>
<dbReference type="VEuPathDB" id="FungiDB:CIHG_01218"/>
<proteinExistence type="predicted"/>
<gene>
    <name evidence="2" type="ORF">CIHG_01218</name>
</gene>
<dbReference type="OrthoDB" id="5440at2759"/>
<organism evidence="2 3">
    <name type="scientific">Coccidioides immitis H538.4</name>
    <dbReference type="NCBI Taxonomy" id="396776"/>
    <lineage>
        <taxon>Eukaryota</taxon>
        <taxon>Fungi</taxon>
        <taxon>Dikarya</taxon>
        <taxon>Ascomycota</taxon>
        <taxon>Pezizomycotina</taxon>
        <taxon>Eurotiomycetes</taxon>
        <taxon>Eurotiomycetidae</taxon>
        <taxon>Onygenales</taxon>
        <taxon>Onygenaceae</taxon>
        <taxon>Coccidioides</taxon>
    </lineage>
</organism>
<feature type="region of interest" description="Disordered" evidence="1">
    <location>
        <begin position="15"/>
        <end position="36"/>
    </location>
</feature>
<name>A0A0J8RFP2_COCIT</name>
<evidence type="ECO:0000256" key="1">
    <source>
        <dbReference type="SAM" id="MobiDB-lite"/>
    </source>
</evidence>
<accession>A0A0J8RFP2</accession>